<sequence>MATTRSPMIVLGIMVVAAFLPLTILWTVTTNLQALLYFIGFALYFLIAHIVLPGWVYIDANGRESNAALTWTVVAFILPVVGFVCYYLLGQPDAPHQVEASGTDTSVKR</sequence>
<evidence type="ECO:0000256" key="5">
    <source>
        <dbReference type="ARBA" id="ARBA00023136"/>
    </source>
</evidence>
<reference evidence="8 9" key="1">
    <citation type="journal article" date="2013" name="PLoS ONE">
        <title>Assembly-driven community genomics of a hypersaline microbial ecosystem.</title>
        <authorList>
            <person name="Podell S."/>
            <person name="Ugalde J.A."/>
            <person name="Narasingarao P."/>
            <person name="Banfield J.F."/>
            <person name="Heidelberg K.B."/>
            <person name="Allen E.E."/>
        </authorList>
    </citation>
    <scope>NUCLEOTIDE SEQUENCE [LARGE SCALE GENOMIC DNA]</scope>
    <source>
        <strain evidence="9">J07HQW2</strain>
    </source>
</reference>
<keyword evidence="2" id="KW-1003">Cell membrane</keyword>
<evidence type="ECO:0000256" key="2">
    <source>
        <dbReference type="ARBA" id="ARBA00022475"/>
    </source>
</evidence>
<feature type="transmembrane region" description="Helical" evidence="6">
    <location>
        <begin position="34"/>
        <end position="56"/>
    </location>
</feature>
<evidence type="ECO:0000256" key="4">
    <source>
        <dbReference type="ARBA" id="ARBA00022989"/>
    </source>
</evidence>
<accession>U1PPE3</accession>
<keyword evidence="4 6" id="KW-1133">Transmembrane helix</keyword>
<comment type="subcellular location">
    <subcellularLocation>
        <location evidence="1">Cell membrane</location>
        <topology evidence="1">Multi-pass membrane protein</topology>
    </subcellularLocation>
</comment>
<evidence type="ECO:0000313" key="9">
    <source>
        <dbReference type="Proteomes" id="UP000030710"/>
    </source>
</evidence>
<keyword evidence="5 6" id="KW-0472">Membrane</keyword>
<organism evidence="8 9">
    <name type="scientific">Haloquadratum walsbyi J07HQW2</name>
    <dbReference type="NCBI Taxonomy" id="1238425"/>
    <lineage>
        <taxon>Archaea</taxon>
        <taxon>Methanobacteriati</taxon>
        <taxon>Methanobacteriota</taxon>
        <taxon>Stenosarchaea group</taxon>
        <taxon>Halobacteria</taxon>
        <taxon>Halobacteriales</taxon>
        <taxon>Haloferacaceae</taxon>
        <taxon>Haloquadratum</taxon>
    </lineage>
</organism>
<dbReference type="HOGENOM" id="CLU_2299245_0_0_2"/>
<dbReference type="RefSeq" id="WP_021055092.1">
    <property type="nucleotide sequence ID" value="NZ_KE356561.1"/>
</dbReference>
<feature type="transmembrane region" description="Helical" evidence="6">
    <location>
        <begin position="7"/>
        <end position="28"/>
    </location>
</feature>
<name>U1PPE3_9EURY</name>
<evidence type="ECO:0000256" key="3">
    <source>
        <dbReference type="ARBA" id="ARBA00022692"/>
    </source>
</evidence>
<protein>
    <recommendedName>
        <fullName evidence="7">Cardiolipin synthase N-terminal domain-containing protein</fullName>
    </recommendedName>
</protein>
<evidence type="ECO:0000259" key="7">
    <source>
        <dbReference type="Pfam" id="PF13396"/>
    </source>
</evidence>
<proteinExistence type="predicted"/>
<dbReference type="EMBL" id="KE356561">
    <property type="protein sequence ID" value="ERG95617.1"/>
    <property type="molecule type" value="Genomic_DNA"/>
</dbReference>
<feature type="domain" description="Cardiolipin synthase N-terminal" evidence="7">
    <location>
        <begin position="55"/>
        <end position="91"/>
    </location>
</feature>
<dbReference type="InterPro" id="IPR027379">
    <property type="entry name" value="CLS_N"/>
</dbReference>
<dbReference type="Pfam" id="PF13396">
    <property type="entry name" value="PLDc_N"/>
    <property type="match status" value="1"/>
</dbReference>
<dbReference type="eggNOG" id="arCOG08126">
    <property type="taxonomic scope" value="Archaea"/>
</dbReference>
<evidence type="ECO:0000313" key="8">
    <source>
        <dbReference type="EMBL" id="ERG95617.1"/>
    </source>
</evidence>
<gene>
    <name evidence="8" type="ORF">J07HQW2_02076</name>
</gene>
<dbReference type="AlphaFoldDB" id="U1PPE3"/>
<dbReference type="GO" id="GO:0005886">
    <property type="term" value="C:plasma membrane"/>
    <property type="evidence" value="ECO:0007669"/>
    <property type="project" value="UniProtKB-SubCell"/>
</dbReference>
<evidence type="ECO:0000256" key="6">
    <source>
        <dbReference type="SAM" id="Phobius"/>
    </source>
</evidence>
<feature type="transmembrane region" description="Helical" evidence="6">
    <location>
        <begin position="68"/>
        <end position="89"/>
    </location>
</feature>
<keyword evidence="3 6" id="KW-0812">Transmembrane</keyword>
<evidence type="ECO:0000256" key="1">
    <source>
        <dbReference type="ARBA" id="ARBA00004651"/>
    </source>
</evidence>
<dbReference type="Proteomes" id="UP000030710">
    <property type="component" value="Unassembled WGS sequence"/>
</dbReference>